<name>A0A392ULT0_9FABA</name>
<keyword evidence="2" id="KW-1185">Reference proteome</keyword>
<dbReference type="AlphaFoldDB" id="A0A392ULT0"/>
<feature type="non-terminal residue" evidence="1">
    <location>
        <position position="1"/>
    </location>
</feature>
<protein>
    <submittedName>
        <fullName evidence="1">Uncharacterized protein</fullName>
    </submittedName>
</protein>
<sequence length="41" mass="4538">DGGNTKVASGMTVDTQYDGGVLKDDMLQGRRSRLKRICTFF</sequence>
<dbReference type="Proteomes" id="UP000265520">
    <property type="component" value="Unassembled WGS sequence"/>
</dbReference>
<organism evidence="1 2">
    <name type="scientific">Trifolium medium</name>
    <dbReference type="NCBI Taxonomy" id="97028"/>
    <lineage>
        <taxon>Eukaryota</taxon>
        <taxon>Viridiplantae</taxon>
        <taxon>Streptophyta</taxon>
        <taxon>Embryophyta</taxon>
        <taxon>Tracheophyta</taxon>
        <taxon>Spermatophyta</taxon>
        <taxon>Magnoliopsida</taxon>
        <taxon>eudicotyledons</taxon>
        <taxon>Gunneridae</taxon>
        <taxon>Pentapetalae</taxon>
        <taxon>rosids</taxon>
        <taxon>fabids</taxon>
        <taxon>Fabales</taxon>
        <taxon>Fabaceae</taxon>
        <taxon>Papilionoideae</taxon>
        <taxon>50 kb inversion clade</taxon>
        <taxon>NPAAA clade</taxon>
        <taxon>Hologalegina</taxon>
        <taxon>IRL clade</taxon>
        <taxon>Trifolieae</taxon>
        <taxon>Trifolium</taxon>
    </lineage>
</organism>
<proteinExistence type="predicted"/>
<dbReference type="EMBL" id="LXQA010823727">
    <property type="protein sequence ID" value="MCI72705.1"/>
    <property type="molecule type" value="Genomic_DNA"/>
</dbReference>
<comment type="caution">
    <text evidence="1">The sequence shown here is derived from an EMBL/GenBank/DDBJ whole genome shotgun (WGS) entry which is preliminary data.</text>
</comment>
<evidence type="ECO:0000313" key="2">
    <source>
        <dbReference type="Proteomes" id="UP000265520"/>
    </source>
</evidence>
<accession>A0A392ULT0</accession>
<reference evidence="1 2" key="1">
    <citation type="journal article" date="2018" name="Front. Plant Sci.">
        <title>Red Clover (Trifolium pratense) and Zigzag Clover (T. medium) - A Picture of Genomic Similarities and Differences.</title>
        <authorList>
            <person name="Dluhosova J."/>
            <person name="Istvanek J."/>
            <person name="Nedelnik J."/>
            <person name="Repkova J."/>
        </authorList>
    </citation>
    <scope>NUCLEOTIDE SEQUENCE [LARGE SCALE GENOMIC DNA]</scope>
    <source>
        <strain evidence="2">cv. 10/8</strain>
        <tissue evidence="1">Leaf</tissue>
    </source>
</reference>
<evidence type="ECO:0000313" key="1">
    <source>
        <dbReference type="EMBL" id="MCI72705.1"/>
    </source>
</evidence>